<reference evidence="1" key="1">
    <citation type="submission" date="2019-04" db="EMBL/GenBank/DDBJ databases">
        <title>Microbes associate with the intestines of laboratory mice.</title>
        <authorList>
            <person name="Navarre W."/>
            <person name="Wong E."/>
            <person name="Huang K."/>
            <person name="Tropini C."/>
            <person name="Ng K."/>
            <person name="Yu B."/>
        </authorList>
    </citation>
    <scope>NUCLEOTIDE SEQUENCE</scope>
    <source>
        <strain evidence="1">NM72_1-8</strain>
    </source>
</reference>
<keyword evidence="1" id="KW-0548">Nucleotidyltransferase</keyword>
<comment type="caution">
    <text evidence="1">The sequence shown here is derived from an EMBL/GenBank/DDBJ whole genome shotgun (WGS) entry which is preliminary data.</text>
</comment>
<evidence type="ECO:0000313" key="1">
    <source>
        <dbReference type="EMBL" id="TGX96086.1"/>
    </source>
</evidence>
<gene>
    <name evidence="1" type="primary">ltrA</name>
    <name evidence="1" type="ORF">E5357_17455</name>
</gene>
<dbReference type="EC" id="2.7.7.49" evidence="1"/>
<proteinExistence type="predicted"/>
<sequence length="641" mass="73928">MATKDKAKKKSKLRHAEYYDFQGIQDKLYADSQKGRVFKHLVEVITLPENIRLAYRNIKANHGSKTAGTDGRTIKDLENLPDEKLVALVQKKLGWYKPQSVLRVEIPKGSDPTKKRPLGIPTILDRLIQQCVLQVLEPICEAKFHDHSYGFRPNRSQEHAVALVYKNIQLSHYYYVVDIDIKGFFDNVNHGKLLRQMWAMGIRDKKLLSIISAMLKAEVAGIGFPEKGTPQGGIISPLLSNIVLNELDWWIASQWEDFPTRKKYATGTNYNGTENKGNKYKMLRDYTRLKEVTCVRYADDFKLFAKSYQQAQKLFYAVEGWLKGRLGLSISPEKSKIVNLKETYSEFLGLRIKATNHGSEHSPKYVVESHIREKSLGKIKSDMKRLIHDIEFPGHGKRAEHAAVARFNSYVIGVHNYYSMATFICHDFHTLAFSVHKSLNARLKKRLKTVKQVRKRKLGYVIPDYIKERYGDSEQLKFVRGYALAPIGYVKHRNPMMKRCITNSYTPEGREAVHKMLGKSIDTGIMHYLMRNPIPYRTAAYNDNRISLYCAQYGKCAVTGRKLERNEIHCHHKLPKYLGGTDEYKNLAIVSEDVHRLIHATNPETIRKYLEKLNLDTKQLKKLEKFRSLAKVESCLKYNAI</sequence>
<accession>A0AC61QUV2</accession>
<keyword evidence="1" id="KW-0808">Transferase</keyword>
<protein>
    <submittedName>
        <fullName evidence="1">Group II intron reverse transcriptase/maturase</fullName>
        <ecNumber evidence="1">2.7.7.49</ecNumber>
    </submittedName>
</protein>
<dbReference type="Proteomes" id="UP000307720">
    <property type="component" value="Unassembled WGS sequence"/>
</dbReference>
<organism evidence="1 2">
    <name type="scientific">Hominisplanchenecus murintestinalis</name>
    <dbReference type="NCBI Taxonomy" id="2941517"/>
    <lineage>
        <taxon>Bacteria</taxon>
        <taxon>Bacillati</taxon>
        <taxon>Bacillota</taxon>
        <taxon>Clostridia</taxon>
        <taxon>Lachnospirales</taxon>
        <taxon>Lachnospiraceae</taxon>
        <taxon>Hominisplanchenecus</taxon>
    </lineage>
</organism>
<dbReference type="EMBL" id="SRZB01000094">
    <property type="protein sequence ID" value="TGX96086.1"/>
    <property type="molecule type" value="Genomic_DNA"/>
</dbReference>
<keyword evidence="2" id="KW-1185">Reference proteome</keyword>
<keyword evidence="1" id="KW-0695">RNA-directed DNA polymerase</keyword>
<evidence type="ECO:0000313" key="2">
    <source>
        <dbReference type="Proteomes" id="UP000307720"/>
    </source>
</evidence>
<name>A0AC61QUV2_9FIRM</name>